<dbReference type="InterPro" id="IPR001610">
    <property type="entry name" value="PAC"/>
</dbReference>
<feature type="domain" description="PAS" evidence="9">
    <location>
        <begin position="384"/>
        <end position="456"/>
    </location>
</feature>
<dbReference type="GO" id="GO:0016301">
    <property type="term" value="F:kinase activity"/>
    <property type="evidence" value="ECO:0007669"/>
    <property type="project" value="UniProtKB-KW"/>
</dbReference>
<organism evidence="11 12">
    <name type="scientific">Rhodohalobacter barkolensis</name>
    <dbReference type="NCBI Taxonomy" id="2053187"/>
    <lineage>
        <taxon>Bacteria</taxon>
        <taxon>Pseudomonadati</taxon>
        <taxon>Balneolota</taxon>
        <taxon>Balneolia</taxon>
        <taxon>Balneolales</taxon>
        <taxon>Balneolaceae</taxon>
        <taxon>Rhodohalobacter</taxon>
    </lineage>
</organism>
<gene>
    <name evidence="11" type="ORF">CWD77_03590</name>
</gene>
<dbReference type="Pfam" id="PF02518">
    <property type="entry name" value="HATPase_c"/>
    <property type="match status" value="1"/>
</dbReference>
<dbReference type="InterPro" id="IPR000014">
    <property type="entry name" value="PAS"/>
</dbReference>
<dbReference type="OrthoDB" id="1223659at2"/>
<dbReference type="CDD" id="cd00130">
    <property type="entry name" value="PAS"/>
    <property type="match status" value="4"/>
</dbReference>
<evidence type="ECO:0000256" key="7">
    <source>
        <dbReference type="SAM" id="Coils"/>
    </source>
</evidence>
<dbReference type="SMART" id="SM00086">
    <property type="entry name" value="PAC"/>
    <property type="match status" value="5"/>
</dbReference>
<evidence type="ECO:0000256" key="5">
    <source>
        <dbReference type="ARBA" id="ARBA00022840"/>
    </source>
</evidence>
<feature type="domain" description="PAS" evidence="9">
    <location>
        <begin position="279"/>
        <end position="329"/>
    </location>
</feature>
<keyword evidence="3" id="KW-0547">Nucleotide-binding</keyword>
<feature type="domain" description="PAC" evidence="10">
    <location>
        <begin position="206"/>
        <end position="258"/>
    </location>
</feature>
<dbReference type="SMART" id="SM00387">
    <property type="entry name" value="HATPase_c"/>
    <property type="match status" value="1"/>
</dbReference>
<evidence type="ECO:0000256" key="2">
    <source>
        <dbReference type="ARBA" id="ARBA00022679"/>
    </source>
</evidence>
<evidence type="ECO:0000256" key="4">
    <source>
        <dbReference type="ARBA" id="ARBA00022777"/>
    </source>
</evidence>
<dbReference type="PROSITE" id="PS50109">
    <property type="entry name" value="HIS_KIN"/>
    <property type="match status" value="1"/>
</dbReference>
<dbReference type="SUPFAM" id="SSF55785">
    <property type="entry name" value="PYP-like sensor domain (PAS domain)"/>
    <property type="match status" value="5"/>
</dbReference>
<dbReference type="InterPro" id="IPR005467">
    <property type="entry name" value="His_kinase_dom"/>
</dbReference>
<sequence length="837" mass="96050">MGISAQEKHIEDGFFENECMLIYDYYTLDILEVNRACQTKYGFSKKEFLSKKITDLGEKYREPVSGLNGDALKSDNLQLPAVWKHYRKDGSSFYVQYTFHQLKRDGKYVQLCVLHDISDKFPEVEQNLHQLPRIDTLRERLPLATIEWSRSGNIRDWSPKAESLFEWNYEQVMGKSLFETGIIQPDIRDFVESKIHELILNYNNYFTFDSKTVLENGQTIYSTWHNSANYDQSGKLLSIYSLIEDITERKNAEDKLKESEQRFRVLSEASTVGVYLLQDGKLKYVNPMFCEISGYTKNELFQSIDPVELIHKNDVGKLKSLRERFHNSEIDSFEVDARALSKNESEIFVKIYGSKIMLDDRIAIMGVVIDQTKQMDAQKKLKYSIQSYKDLFNSIGDAIYIHNSDGEFIEANRTAQEIFGYDRDEIIGKDPMLLAAPGKVNKERTFGFIEKALEGEMQRFEWWGKRKNGEIFPNEVTLNPGKYFGKDVVIAMARDISQQHEQQKELKHSEELFRQLFQNAPVGIAMLDNHNEVQMVNKSFEEIFEYKIDDIRGLNIDDLIAPDEELDVARKLSNSSETFEVMGSRKTKSGKIVDVLIYGVPVKVDGKTISIYGLYVDITDQKNAEGKLKSSLKEKEVLLAEIHHRVKNNLAVITGLLDLQSHSTENLDVQEALKDSQMRINTMALIHEKLYQNETLSNINFAKYIEDLVDVIDKTHRTDSYPIQIQLDLEPVEFTITQAIPCGLLLNEIFTNAYKHAFGKSFIGEAKLNASLSMDKEQNIKLEISDNGIGLPGEFENLGETSLGLTLIKTLNRQLNAEMSVNPADGTAYTFSFKLEK</sequence>
<dbReference type="Gene3D" id="3.30.450.20">
    <property type="entry name" value="PAS domain"/>
    <property type="match status" value="5"/>
</dbReference>
<feature type="coiled-coil region" evidence="7">
    <location>
        <begin position="242"/>
        <end position="269"/>
    </location>
</feature>
<dbReference type="InterPro" id="IPR000700">
    <property type="entry name" value="PAS-assoc_C"/>
</dbReference>
<evidence type="ECO:0000256" key="1">
    <source>
        <dbReference type="ARBA" id="ARBA00022553"/>
    </source>
</evidence>
<dbReference type="NCBIfam" id="TIGR00229">
    <property type="entry name" value="sensory_box"/>
    <property type="match status" value="5"/>
</dbReference>
<dbReference type="EMBL" id="PISP01000001">
    <property type="protein sequence ID" value="PKD44559.1"/>
    <property type="molecule type" value="Genomic_DNA"/>
</dbReference>
<keyword evidence="7" id="KW-0175">Coiled coil</keyword>
<evidence type="ECO:0000313" key="11">
    <source>
        <dbReference type="EMBL" id="PKD44559.1"/>
    </source>
</evidence>
<dbReference type="PROSITE" id="PS50113">
    <property type="entry name" value="PAC"/>
    <property type="match status" value="2"/>
</dbReference>
<dbReference type="PROSITE" id="PS50112">
    <property type="entry name" value="PAS"/>
    <property type="match status" value="4"/>
</dbReference>
<dbReference type="InterPro" id="IPR036890">
    <property type="entry name" value="HATPase_C_sf"/>
</dbReference>
<dbReference type="SMART" id="SM00091">
    <property type="entry name" value="PAS"/>
    <property type="match status" value="4"/>
</dbReference>
<protein>
    <recommendedName>
        <fullName evidence="13">PAS domain S-box protein</fullName>
    </recommendedName>
</protein>
<evidence type="ECO:0008006" key="13">
    <source>
        <dbReference type="Google" id="ProtNLM"/>
    </source>
</evidence>
<feature type="domain" description="PAS" evidence="9">
    <location>
        <begin position="130"/>
        <end position="202"/>
    </location>
</feature>
<reference evidence="11 12" key="1">
    <citation type="submission" date="2017-11" db="EMBL/GenBank/DDBJ databases">
        <title>Rhodohalobacter 15182 sp. nov., isolated from a salt lake.</title>
        <authorList>
            <person name="Han S."/>
        </authorList>
    </citation>
    <scope>NUCLEOTIDE SEQUENCE [LARGE SCALE GENOMIC DNA]</scope>
    <source>
        <strain evidence="11 12">15182</strain>
    </source>
</reference>
<feature type="domain" description="PAC" evidence="10">
    <location>
        <begin position="577"/>
        <end position="630"/>
    </location>
</feature>
<keyword evidence="5" id="KW-0067">ATP-binding</keyword>
<dbReference type="SUPFAM" id="SSF55874">
    <property type="entry name" value="ATPase domain of HSP90 chaperone/DNA topoisomerase II/histidine kinase"/>
    <property type="match status" value="1"/>
</dbReference>
<dbReference type="Gene3D" id="3.30.565.10">
    <property type="entry name" value="Histidine kinase-like ATPase, C-terminal domain"/>
    <property type="match status" value="1"/>
</dbReference>
<keyword evidence="1" id="KW-0597">Phosphoprotein</keyword>
<keyword evidence="4" id="KW-0418">Kinase</keyword>
<keyword evidence="6" id="KW-0902">Two-component regulatory system</keyword>
<evidence type="ECO:0000256" key="3">
    <source>
        <dbReference type="ARBA" id="ARBA00022741"/>
    </source>
</evidence>
<evidence type="ECO:0000259" key="8">
    <source>
        <dbReference type="PROSITE" id="PS50109"/>
    </source>
</evidence>
<feature type="domain" description="Histidine kinase" evidence="8">
    <location>
        <begin position="641"/>
        <end position="837"/>
    </location>
</feature>
<keyword evidence="12" id="KW-1185">Reference proteome</keyword>
<feature type="domain" description="PAS" evidence="9">
    <location>
        <begin position="509"/>
        <end position="579"/>
    </location>
</feature>
<dbReference type="InterPro" id="IPR003594">
    <property type="entry name" value="HATPase_dom"/>
</dbReference>
<keyword evidence="2" id="KW-0808">Transferase</keyword>
<dbReference type="Pfam" id="PF00989">
    <property type="entry name" value="PAS"/>
    <property type="match status" value="1"/>
</dbReference>
<evidence type="ECO:0000313" key="12">
    <source>
        <dbReference type="Proteomes" id="UP000233398"/>
    </source>
</evidence>
<dbReference type="GO" id="GO:0000160">
    <property type="term" value="P:phosphorelay signal transduction system"/>
    <property type="evidence" value="ECO:0007669"/>
    <property type="project" value="UniProtKB-KW"/>
</dbReference>
<dbReference type="InterPro" id="IPR013767">
    <property type="entry name" value="PAS_fold"/>
</dbReference>
<evidence type="ECO:0000256" key="6">
    <source>
        <dbReference type="ARBA" id="ARBA00023012"/>
    </source>
</evidence>
<dbReference type="GO" id="GO:0006355">
    <property type="term" value="P:regulation of DNA-templated transcription"/>
    <property type="evidence" value="ECO:0007669"/>
    <property type="project" value="InterPro"/>
</dbReference>
<dbReference type="RefSeq" id="WP_101071851.1">
    <property type="nucleotide sequence ID" value="NZ_PISP01000001.1"/>
</dbReference>
<evidence type="ECO:0000259" key="10">
    <source>
        <dbReference type="PROSITE" id="PS50113"/>
    </source>
</evidence>
<dbReference type="Pfam" id="PF07568">
    <property type="entry name" value="HisKA_2"/>
    <property type="match status" value="1"/>
</dbReference>
<dbReference type="AlphaFoldDB" id="A0A2N0VK71"/>
<accession>A0A2N0VK71</accession>
<dbReference type="PANTHER" id="PTHR43065:SF23">
    <property type="entry name" value="SENSOR HISTIDINE KINASE PDTAS"/>
    <property type="match status" value="1"/>
</dbReference>
<dbReference type="InterPro" id="IPR011495">
    <property type="entry name" value="Sig_transdc_His_kin_sub2_dim/P"/>
</dbReference>
<dbReference type="PANTHER" id="PTHR43065">
    <property type="entry name" value="SENSOR HISTIDINE KINASE"/>
    <property type="match status" value="1"/>
</dbReference>
<proteinExistence type="predicted"/>
<dbReference type="Pfam" id="PF13426">
    <property type="entry name" value="PAS_9"/>
    <property type="match status" value="4"/>
</dbReference>
<evidence type="ECO:0000259" key="9">
    <source>
        <dbReference type="PROSITE" id="PS50112"/>
    </source>
</evidence>
<name>A0A2N0VK71_9BACT</name>
<dbReference type="GO" id="GO:0005524">
    <property type="term" value="F:ATP binding"/>
    <property type="evidence" value="ECO:0007669"/>
    <property type="project" value="UniProtKB-KW"/>
</dbReference>
<comment type="caution">
    <text evidence="11">The sequence shown here is derived from an EMBL/GenBank/DDBJ whole genome shotgun (WGS) entry which is preliminary data.</text>
</comment>
<dbReference type="Proteomes" id="UP000233398">
    <property type="component" value="Unassembled WGS sequence"/>
</dbReference>
<dbReference type="InterPro" id="IPR035965">
    <property type="entry name" value="PAS-like_dom_sf"/>
</dbReference>